<dbReference type="AlphaFoldDB" id="A0A9D1GNB4"/>
<gene>
    <name evidence="5" type="primary">rplY</name>
    <name evidence="5" type="synonym">ctc</name>
    <name evidence="8" type="ORF">IAC35_05820</name>
</gene>
<dbReference type="Pfam" id="PF01386">
    <property type="entry name" value="Ribosomal_L25p"/>
    <property type="match status" value="1"/>
</dbReference>
<comment type="similarity">
    <text evidence="5">Belongs to the bacterial ribosomal protein bL25 family. CTC subfamily.</text>
</comment>
<dbReference type="Gene3D" id="2.170.120.20">
    <property type="entry name" value="Ribosomal protein L25, beta domain"/>
    <property type="match status" value="1"/>
</dbReference>
<comment type="function">
    <text evidence="5">This is one of the proteins that binds to the 5S RNA in the ribosome where it forms part of the central protuberance.</text>
</comment>
<dbReference type="GO" id="GO:0022625">
    <property type="term" value="C:cytosolic large ribosomal subunit"/>
    <property type="evidence" value="ECO:0007669"/>
    <property type="project" value="TreeGrafter"/>
</dbReference>
<evidence type="ECO:0000256" key="5">
    <source>
        <dbReference type="HAMAP-Rule" id="MF_01334"/>
    </source>
</evidence>
<dbReference type="GO" id="GO:0006412">
    <property type="term" value="P:translation"/>
    <property type="evidence" value="ECO:0007669"/>
    <property type="project" value="UniProtKB-UniRule"/>
</dbReference>
<organism evidence="8 9">
    <name type="scientific">Candidatus Cryptobacteroides merdipullorum</name>
    <dbReference type="NCBI Taxonomy" id="2840771"/>
    <lineage>
        <taxon>Bacteria</taxon>
        <taxon>Pseudomonadati</taxon>
        <taxon>Bacteroidota</taxon>
        <taxon>Bacteroidia</taxon>
        <taxon>Bacteroidales</taxon>
        <taxon>Candidatus Cryptobacteroides</taxon>
    </lineage>
</organism>
<dbReference type="Proteomes" id="UP000886881">
    <property type="component" value="Unassembled WGS sequence"/>
</dbReference>
<evidence type="ECO:0000256" key="1">
    <source>
        <dbReference type="ARBA" id="ARBA00022730"/>
    </source>
</evidence>
<evidence type="ECO:0000259" key="7">
    <source>
        <dbReference type="Pfam" id="PF14693"/>
    </source>
</evidence>
<keyword evidence="4 5" id="KW-0687">Ribonucleoprotein</keyword>
<dbReference type="InterPro" id="IPR001021">
    <property type="entry name" value="Ribosomal_bL25_long"/>
</dbReference>
<comment type="subunit">
    <text evidence="5">Part of the 50S ribosomal subunit; part of the 5S rRNA/L5/L18/L25 subcomplex. Contacts the 5S rRNA. Binds to the 5S rRNA independently of L5 and L18.</text>
</comment>
<dbReference type="HAMAP" id="MF_01334">
    <property type="entry name" value="Ribosomal_bL25_CTC"/>
    <property type="match status" value="1"/>
</dbReference>
<reference evidence="8" key="2">
    <citation type="journal article" date="2021" name="PeerJ">
        <title>Extensive microbial diversity within the chicken gut microbiome revealed by metagenomics and culture.</title>
        <authorList>
            <person name="Gilroy R."/>
            <person name="Ravi A."/>
            <person name="Getino M."/>
            <person name="Pursley I."/>
            <person name="Horton D.L."/>
            <person name="Alikhan N.F."/>
            <person name="Baker D."/>
            <person name="Gharbi K."/>
            <person name="Hall N."/>
            <person name="Watson M."/>
            <person name="Adriaenssens E.M."/>
            <person name="Foster-Nyarko E."/>
            <person name="Jarju S."/>
            <person name="Secka A."/>
            <person name="Antonio M."/>
            <person name="Oren A."/>
            <person name="Chaudhuri R.R."/>
            <person name="La Ragione R."/>
            <person name="Hildebrand F."/>
            <person name="Pallen M.J."/>
        </authorList>
    </citation>
    <scope>NUCLEOTIDE SEQUENCE</scope>
    <source>
        <strain evidence="8">ChiHecec2B26-709</strain>
    </source>
</reference>
<dbReference type="Pfam" id="PF14693">
    <property type="entry name" value="Ribosomal_TL5_C"/>
    <property type="match status" value="1"/>
</dbReference>
<accession>A0A9D1GNB4</accession>
<evidence type="ECO:0000256" key="2">
    <source>
        <dbReference type="ARBA" id="ARBA00022884"/>
    </source>
</evidence>
<evidence type="ECO:0000313" key="9">
    <source>
        <dbReference type="Proteomes" id="UP000886881"/>
    </source>
</evidence>
<reference evidence="8" key="1">
    <citation type="submission" date="2020-10" db="EMBL/GenBank/DDBJ databases">
        <authorList>
            <person name="Gilroy R."/>
        </authorList>
    </citation>
    <scope>NUCLEOTIDE SEQUENCE</scope>
    <source>
        <strain evidence="8">ChiHecec2B26-709</strain>
    </source>
</reference>
<dbReference type="EMBL" id="DVLC01000109">
    <property type="protein sequence ID" value="HIT47355.1"/>
    <property type="molecule type" value="Genomic_DNA"/>
</dbReference>
<sequence length="190" mass="20762">MQHFELKGQSRKAEGKAAIKAIRRQGLVPCNLYGCGMDNVLFTVDAKELKLLTNTPQSYIVDLVIDGGKAQTAVLHELQWHPVTDECLHIDFLAVNYAKPVCINVPLEITGHAIGVQQGGKFYQRERKIRISALLKNLPDKVTVDISSLGLDKRIKAGDIKVDNATVLTEKDTIICGVKATRNSAAASAQ</sequence>
<name>A0A9D1GNB4_9BACT</name>
<dbReference type="GO" id="GO:0008097">
    <property type="term" value="F:5S rRNA binding"/>
    <property type="evidence" value="ECO:0007669"/>
    <property type="project" value="InterPro"/>
</dbReference>
<dbReference type="InterPro" id="IPR020056">
    <property type="entry name" value="Rbsml_bL25/Gln-tRNA_synth_N"/>
</dbReference>
<keyword evidence="3 5" id="KW-0689">Ribosomal protein</keyword>
<dbReference type="InterPro" id="IPR029751">
    <property type="entry name" value="Ribosomal_L25_dom"/>
</dbReference>
<dbReference type="InterPro" id="IPR020930">
    <property type="entry name" value="Ribosomal_uL5_bac-type"/>
</dbReference>
<proteinExistence type="inferred from homology"/>
<dbReference type="NCBIfam" id="TIGR00731">
    <property type="entry name" value="bL25_bact_ctc"/>
    <property type="match status" value="1"/>
</dbReference>
<dbReference type="GO" id="GO:0003735">
    <property type="term" value="F:structural constituent of ribosome"/>
    <property type="evidence" value="ECO:0007669"/>
    <property type="project" value="InterPro"/>
</dbReference>
<dbReference type="InterPro" id="IPR011035">
    <property type="entry name" value="Ribosomal_bL25/Gln-tRNA_synth"/>
</dbReference>
<dbReference type="InterPro" id="IPR020057">
    <property type="entry name" value="Ribosomal_bL25_b-dom"/>
</dbReference>
<dbReference type="PANTHER" id="PTHR33284:SF1">
    <property type="entry name" value="RIBOSOMAL PROTEIN L25_GLN-TRNA SYNTHETASE, ANTI-CODON-BINDING DOMAIN-CONTAINING PROTEIN"/>
    <property type="match status" value="1"/>
</dbReference>
<feature type="domain" description="Large ribosomal subunit protein bL25 L25" evidence="6">
    <location>
        <begin position="6"/>
        <end position="92"/>
    </location>
</feature>
<dbReference type="InterPro" id="IPR037121">
    <property type="entry name" value="Ribosomal_bL25_C"/>
</dbReference>
<keyword evidence="2 5" id="KW-0694">RNA-binding</keyword>
<protein>
    <recommendedName>
        <fullName evidence="5">Large ribosomal subunit protein bL25</fullName>
    </recommendedName>
    <alternativeName>
        <fullName evidence="5">General stress protein CTC</fullName>
    </alternativeName>
</protein>
<evidence type="ECO:0000313" key="8">
    <source>
        <dbReference type="EMBL" id="HIT47355.1"/>
    </source>
</evidence>
<dbReference type="Gene3D" id="2.40.240.10">
    <property type="entry name" value="Ribosomal Protein L25, Chain P"/>
    <property type="match status" value="1"/>
</dbReference>
<evidence type="ECO:0000256" key="4">
    <source>
        <dbReference type="ARBA" id="ARBA00023274"/>
    </source>
</evidence>
<dbReference type="PANTHER" id="PTHR33284">
    <property type="entry name" value="RIBOSOMAL PROTEIN L25/GLN-TRNA SYNTHETASE, ANTI-CODON-BINDING DOMAIN-CONTAINING PROTEIN"/>
    <property type="match status" value="1"/>
</dbReference>
<dbReference type="SUPFAM" id="SSF50715">
    <property type="entry name" value="Ribosomal protein L25-like"/>
    <property type="match status" value="1"/>
</dbReference>
<keyword evidence="1 5" id="KW-0699">rRNA-binding</keyword>
<evidence type="ECO:0000256" key="3">
    <source>
        <dbReference type="ARBA" id="ARBA00022980"/>
    </source>
</evidence>
<comment type="caution">
    <text evidence="8">The sequence shown here is derived from an EMBL/GenBank/DDBJ whole genome shotgun (WGS) entry which is preliminary data.</text>
</comment>
<feature type="domain" description="Large ribosomal subunit protein bL25 beta" evidence="7">
    <location>
        <begin position="101"/>
        <end position="182"/>
    </location>
</feature>
<evidence type="ECO:0000259" key="6">
    <source>
        <dbReference type="Pfam" id="PF01386"/>
    </source>
</evidence>
<dbReference type="CDD" id="cd00495">
    <property type="entry name" value="Ribosomal_L25_TL5_CTC"/>
    <property type="match status" value="1"/>
</dbReference>